<dbReference type="OrthoDB" id="1711086at2"/>
<evidence type="ECO:0000313" key="1">
    <source>
        <dbReference type="EMBL" id="BBH25384.1"/>
    </source>
</evidence>
<protein>
    <submittedName>
        <fullName evidence="1">Uncharacterized protein</fullName>
    </submittedName>
</protein>
<organism evidence="1 2">
    <name type="scientific">Intestinibaculum porci</name>
    <dbReference type="NCBI Taxonomy" id="2487118"/>
    <lineage>
        <taxon>Bacteria</taxon>
        <taxon>Bacillati</taxon>
        <taxon>Bacillota</taxon>
        <taxon>Erysipelotrichia</taxon>
        <taxon>Erysipelotrichales</taxon>
        <taxon>Erysipelotrichaceae</taxon>
        <taxon>Intestinibaculum</taxon>
    </lineage>
</organism>
<dbReference type="EMBL" id="AP019309">
    <property type="protein sequence ID" value="BBH25384.1"/>
    <property type="molecule type" value="Genomic_DNA"/>
</dbReference>
<sequence>MKTKIQVQFMDKDVNVADIEKTVKEDLKSREVKINSLANLDVYYKPEDGSIYYVATTKDNKVYDVDDQPLHI</sequence>
<proteinExistence type="predicted"/>
<dbReference type="Proteomes" id="UP000268059">
    <property type="component" value="Chromosome"/>
</dbReference>
<reference evidence="1 2" key="1">
    <citation type="submission" date="2018-11" db="EMBL/GenBank/DDBJ databases">
        <title>Novel Erysipelotrichaceae bacterium isolated from small intestine of a swine.</title>
        <authorList>
            <person name="Kim J.S."/>
            <person name="Choe H."/>
            <person name="Lee Y.R."/>
            <person name="Kim K.M."/>
            <person name="Park D.S."/>
        </authorList>
    </citation>
    <scope>NUCLEOTIDE SEQUENCE [LARGE SCALE GENOMIC DNA]</scope>
    <source>
        <strain evidence="1 2">SG0102</strain>
    </source>
</reference>
<keyword evidence="2" id="KW-1185">Reference proteome</keyword>
<accession>A0A3G9JRF4</accession>
<evidence type="ECO:0000313" key="2">
    <source>
        <dbReference type="Proteomes" id="UP000268059"/>
    </source>
</evidence>
<dbReference type="KEGG" id="ebm:SG0102_03180"/>
<dbReference type="RefSeq" id="WP_125118335.1">
    <property type="nucleotide sequence ID" value="NZ_AP019309.1"/>
</dbReference>
<dbReference type="AlphaFoldDB" id="A0A3G9JRF4"/>
<dbReference type="Pfam" id="PF20069">
    <property type="entry name" value="DUF6465"/>
    <property type="match status" value="1"/>
</dbReference>
<dbReference type="InParanoid" id="A0A3G9JRF4"/>
<name>A0A3G9JRF4_9FIRM</name>
<gene>
    <name evidence="1" type="ORF">SG0102_03180</name>
</gene>
<dbReference type="InterPro" id="IPR046313">
    <property type="entry name" value="DUF6465"/>
</dbReference>